<gene>
    <name evidence="1" type="ORF">G1C97_1687</name>
</gene>
<keyword evidence="2" id="KW-1185">Reference proteome</keyword>
<accession>A0A7Y0EYH4</accession>
<evidence type="ECO:0000313" key="2">
    <source>
        <dbReference type="Proteomes" id="UP000543419"/>
    </source>
</evidence>
<dbReference type="AlphaFoldDB" id="A0A7Y0EYH4"/>
<sequence length="72" mass="8044">MTLQETHKYDDIIALPHHQSRKHPHMSRHKRAAQFMPFAALAGYERVIAQTAEEAEAAIAKAESQGDDDFGA</sequence>
<dbReference type="EMBL" id="JAAIIG010000007">
    <property type="protein sequence ID" value="NMM98729.1"/>
    <property type="molecule type" value="Genomic_DNA"/>
</dbReference>
<name>A0A7Y0EYH4_9BIFI</name>
<dbReference type="RefSeq" id="WP_169241395.1">
    <property type="nucleotide sequence ID" value="NZ_JAAIIG010000007.1"/>
</dbReference>
<reference evidence="1 2" key="1">
    <citation type="submission" date="2020-02" db="EMBL/GenBank/DDBJ databases">
        <title>Characterization of phylogenetic diversity of novel bifidobacterial species isolated in Czech ZOOs.</title>
        <authorList>
            <person name="Lugli G.A."/>
            <person name="Vera N.B."/>
            <person name="Ventura M."/>
        </authorList>
    </citation>
    <scope>NUCLEOTIDE SEQUENCE [LARGE SCALE GENOMIC DNA]</scope>
    <source>
        <strain evidence="1 2">DSM 109959</strain>
    </source>
</reference>
<evidence type="ECO:0000313" key="1">
    <source>
        <dbReference type="EMBL" id="NMM98729.1"/>
    </source>
</evidence>
<comment type="caution">
    <text evidence="1">The sequence shown here is derived from an EMBL/GenBank/DDBJ whole genome shotgun (WGS) entry which is preliminary data.</text>
</comment>
<dbReference type="Proteomes" id="UP000543419">
    <property type="component" value="Unassembled WGS sequence"/>
</dbReference>
<organism evidence="1 2">
    <name type="scientific">Bifidobacterium olomucense</name>
    <dbReference type="NCBI Taxonomy" id="2675324"/>
    <lineage>
        <taxon>Bacteria</taxon>
        <taxon>Bacillati</taxon>
        <taxon>Actinomycetota</taxon>
        <taxon>Actinomycetes</taxon>
        <taxon>Bifidobacteriales</taxon>
        <taxon>Bifidobacteriaceae</taxon>
        <taxon>Bifidobacterium</taxon>
    </lineage>
</organism>
<proteinExistence type="predicted"/>
<protein>
    <submittedName>
        <fullName evidence="1">Uncharacterized protein</fullName>
    </submittedName>
</protein>